<keyword evidence="2" id="KW-0489">Methyltransferase</keyword>
<reference evidence="4 5" key="1">
    <citation type="submission" date="2024-04" db="EMBL/GenBank/DDBJ databases">
        <title>Phyllosticta paracitricarpa is synonymous to the EU quarantine fungus P. citricarpa based on phylogenomic analyses.</title>
        <authorList>
            <consortium name="Lawrence Berkeley National Laboratory"/>
            <person name="Van ingen-buijs V.A."/>
            <person name="Van westerhoven A.C."/>
            <person name="Haridas S."/>
            <person name="Skiadas P."/>
            <person name="Martin F."/>
            <person name="Groenewald J.Z."/>
            <person name="Crous P.W."/>
            <person name="Seidl M.F."/>
        </authorList>
    </citation>
    <scope>NUCLEOTIDE SEQUENCE [LARGE SCALE GENOMIC DNA]</scope>
    <source>
        <strain evidence="4 5">CPC 17464</strain>
    </source>
</reference>
<organism evidence="4 5">
    <name type="scientific">Phyllosticta citribraziliensis</name>
    <dbReference type="NCBI Taxonomy" id="989973"/>
    <lineage>
        <taxon>Eukaryota</taxon>
        <taxon>Fungi</taxon>
        <taxon>Dikarya</taxon>
        <taxon>Ascomycota</taxon>
        <taxon>Pezizomycotina</taxon>
        <taxon>Dothideomycetes</taxon>
        <taxon>Dothideomycetes incertae sedis</taxon>
        <taxon>Botryosphaeriales</taxon>
        <taxon>Phyllostictaceae</taxon>
        <taxon>Phyllosticta</taxon>
    </lineage>
</organism>
<dbReference type="PANTHER" id="PTHR12176:SF84">
    <property type="entry name" value="METHYLTRANSFERASE DOMAIN-CONTAINING PROTEIN"/>
    <property type="match status" value="1"/>
</dbReference>
<accession>A0ABR1LBC1</accession>
<dbReference type="InterPro" id="IPR029063">
    <property type="entry name" value="SAM-dependent_MTases_sf"/>
</dbReference>
<name>A0ABR1LBC1_9PEZI</name>
<evidence type="ECO:0000256" key="3">
    <source>
        <dbReference type="ARBA" id="ARBA00022679"/>
    </source>
</evidence>
<gene>
    <name evidence="4" type="ORF">J3D65DRAFT_560827</name>
</gene>
<proteinExistence type="inferred from homology"/>
<keyword evidence="5" id="KW-1185">Reference proteome</keyword>
<dbReference type="EMBL" id="JBBPEH010000013">
    <property type="protein sequence ID" value="KAK7530942.1"/>
    <property type="molecule type" value="Genomic_DNA"/>
</dbReference>
<dbReference type="Proteomes" id="UP001360953">
    <property type="component" value="Unassembled WGS sequence"/>
</dbReference>
<dbReference type="Gene3D" id="3.40.50.150">
    <property type="entry name" value="Vaccinia Virus protein VP39"/>
    <property type="match status" value="1"/>
</dbReference>
<evidence type="ECO:0000256" key="2">
    <source>
        <dbReference type="ARBA" id="ARBA00022603"/>
    </source>
</evidence>
<comment type="similarity">
    <text evidence="1">Belongs to the methyltransferase superfamily.</text>
</comment>
<dbReference type="PANTHER" id="PTHR12176">
    <property type="entry name" value="SAM-DEPENDENT METHYLTRANSFERASE SUPERFAMILY PROTEIN"/>
    <property type="match status" value="1"/>
</dbReference>
<evidence type="ECO:0000313" key="5">
    <source>
        <dbReference type="Proteomes" id="UP001360953"/>
    </source>
</evidence>
<evidence type="ECO:0000256" key="1">
    <source>
        <dbReference type="ARBA" id="ARBA00008361"/>
    </source>
</evidence>
<dbReference type="InterPro" id="IPR051419">
    <property type="entry name" value="Lys/N-term_MeTrsfase_sf"/>
</dbReference>
<dbReference type="RefSeq" id="XP_066651015.1">
    <property type="nucleotide sequence ID" value="XM_066797487.1"/>
</dbReference>
<dbReference type="GeneID" id="92030393"/>
<sequence>MVGAPSFSNLEYWESRFQKDPSAFEWLLSPNRLDKHVLEALDAAASSSSPNPLSPQQPSIHHIGCGTSAMSFQLRRLVDDPAQVLNTDYSPAAVEIGRSREKEIFGDGGAEVVEQATRRRRGSASMESKTMRWRTIDLLSLADTAQLARDPPYPPFAVIVDKSTSDCISCVDDVAVTLPYALQPVESSTPGTTAANPPTTMAQIHPLHLLAVHLAYHTRPGGRWLAVSYSGARFPFLPPYPDRADEGMLSDETVERGFVHPGRLWRLQSHEMIDSGGDEGKGEEGGKEGGGATVVVHRPRIMHHLYVLERTDLRLEMVGR</sequence>
<dbReference type="SUPFAM" id="SSF53335">
    <property type="entry name" value="S-adenosyl-L-methionine-dependent methyltransferases"/>
    <property type="match status" value="1"/>
</dbReference>
<protein>
    <submittedName>
        <fullName evidence="4">Uncharacterized protein</fullName>
    </submittedName>
</protein>
<keyword evidence="3" id="KW-0808">Transferase</keyword>
<comment type="caution">
    <text evidence="4">The sequence shown here is derived from an EMBL/GenBank/DDBJ whole genome shotgun (WGS) entry which is preliminary data.</text>
</comment>
<evidence type="ECO:0000313" key="4">
    <source>
        <dbReference type="EMBL" id="KAK7530942.1"/>
    </source>
</evidence>